<evidence type="ECO:0000313" key="1">
    <source>
        <dbReference type="EMBL" id="CAI4019519.1"/>
    </source>
</evidence>
<proteinExistence type="predicted"/>
<dbReference type="EMBL" id="CAMXCT030006756">
    <property type="protein sequence ID" value="CAL4806831.1"/>
    <property type="molecule type" value="Genomic_DNA"/>
</dbReference>
<keyword evidence="3" id="KW-0378">Hydrolase</keyword>
<evidence type="ECO:0000313" key="2">
    <source>
        <dbReference type="EMBL" id="CAL1172894.1"/>
    </source>
</evidence>
<accession>A0A9P1GQV6</accession>
<evidence type="ECO:0000313" key="3">
    <source>
        <dbReference type="EMBL" id="CAL4806831.1"/>
    </source>
</evidence>
<dbReference type="Proteomes" id="UP001152797">
    <property type="component" value="Unassembled WGS sequence"/>
</dbReference>
<reference evidence="1" key="1">
    <citation type="submission" date="2022-10" db="EMBL/GenBank/DDBJ databases">
        <authorList>
            <person name="Chen Y."/>
            <person name="Dougan E. K."/>
            <person name="Chan C."/>
            <person name="Rhodes N."/>
            <person name="Thang M."/>
        </authorList>
    </citation>
    <scope>NUCLEOTIDE SEQUENCE</scope>
</reference>
<name>A0A9P1GQV6_9DINO</name>
<protein>
    <submittedName>
        <fullName evidence="3">Helicase ATP-binding domain-containing protein</fullName>
    </submittedName>
</protein>
<keyword evidence="3" id="KW-0067">ATP-binding</keyword>
<dbReference type="AlphaFoldDB" id="A0A9P1GQV6"/>
<keyword evidence="3" id="KW-0547">Nucleotide-binding</keyword>
<dbReference type="GO" id="GO:0005524">
    <property type="term" value="F:ATP binding"/>
    <property type="evidence" value="ECO:0007669"/>
    <property type="project" value="UniProtKB-KW"/>
</dbReference>
<comment type="caution">
    <text evidence="1">The sequence shown here is derived from an EMBL/GenBank/DDBJ whole genome shotgun (WGS) entry which is preliminary data.</text>
</comment>
<gene>
    <name evidence="1" type="ORF">C1SCF055_LOCUS44014</name>
</gene>
<organism evidence="1">
    <name type="scientific">Cladocopium goreaui</name>
    <dbReference type="NCBI Taxonomy" id="2562237"/>
    <lineage>
        <taxon>Eukaryota</taxon>
        <taxon>Sar</taxon>
        <taxon>Alveolata</taxon>
        <taxon>Dinophyceae</taxon>
        <taxon>Suessiales</taxon>
        <taxon>Symbiodiniaceae</taxon>
        <taxon>Cladocopium</taxon>
    </lineage>
</organism>
<dbReference type="EMBL" id="CAMXCT010006756">
    <property type="protein sequence ID" value="CAI4019519.1"/>
    <property type="molecule type" value="Genomic_DNA"/>
</dbReference>
<keyword evidence="4" id="KW-1185">Reference proteome</keyword>
<dbReference type="OrthoDB" id="413092at2759"/>
<keyword evidence="3" id="KW-0347">Helicase</keyword>
<dbReference type="GO" id="GO:0004386">
    <property type="term" value="F:helicase activity"/>
    <property type="evidence" value="ECO:0007669"/>
    <property type="project" value="UniProtKB-KW"/>
</dbReference>
<evidence type="ECO:0000313" key="4">
    <source>
        <dbReference type="Proteomes" id="UP001152797"/>
    </source>
</evidence>
<sequence>MRSVSWHRDLRAALGVGLVLLTARVAFTGWQAPSAAGRRAVWCRNSATPRQAALAPEVTKLFFQKAKGDQEEAVRFQVASSVSAVAEVYASLLLRRRRQKPGSRSVIFVPQLSRGEEIHRVLQEHGLKASLLSHRSTETSPFDSVIVCLYGSIHRLAGCRFDVKIIDEAFGLRHSTKTKAKVQAVPASLVAEFSFTFGTEEVDYRYSMHQALDADELHPVDCFGLPIAAPSGVGRRKMVADWIQRQQHNWPGNTRAVLFYQAQAAAEFAEMLKGLGVEAGYHDACKPHGPEVGSKQVLCLARGQATDFGVKGVQTVILAEPTRQPSSLKYLQHLLQNVWRDKFHRRRWLIEVLDGNGRDSTVQNRMKAYSDHLSALTEPGHILSPLSRTSPQLLDLCGRSFPLLRSNLRSLLRAQGRADEPRWLQSLYAWLLEHQRKPRRHVDLEESLQAERLNRGYRYVRQKLFNKKEEELFDACTSLLGCRPWMQNLSDWVVEQGRLPQSRSTDAEERKHAKRWQNAQRYLQTGQLNAAETQLFESRVGNLSQGAQAPVREWMQSLHSWLRDHGQTLKASDPEEKLQTSRLKKAKEYAKAGKLNAAEQQLFHEILAARRGFHGSRPWIQNLTAWVRRMGSKPRRGAENPLERMQATRWSRAQGLLKLGHLTAAEAQLFLETQRSISEASQRGWLKSLHDWVRDAGRRPRDSVESERRQATRWIQAAAYVRTGKFNEEEKDLFLRCQEIAKAHKANMDTKVRDWLQSLHAWVTSHNKPRWNASDPEEKLQAQRLKTAQQRLKAGKLNLAEERLFQSCVTFLQSSA</sequence>
<dbReference type="EMBL" id="CAMXCT020006756">
    <property type="protein sequence ID" value="CAL1172894.1"/>
    <property type="molecule type" value="Genomic_DNA"/>
</dbReference>
<reference evidence="2" key="2">
    <citation type="submission" date="2024-04" db="EMBL/GenBank/DDBJ databases">
        <authorList>
            <person name="Chen Y."/>
            <person name="Shah S."/>
            <person name="Dougan E. K."/>
            <person name="Thang M."/>
            <person name="Chan C."/>
        </authorList>
    </citation>
    <scope>NUCLEOTIDE SEQUENCE [LARGE SCALE GENOMIC DNA]</scope>
</reference>